<dbReference type="EMBL" id="NJHN03000099">
    <property type="protein sequence ID" value="KAH9415263.1"/>
    <property type="molecule type" value="Genomic_DNA"/>
</dbReference>
<proteinExistence type="predicted"/>
<evidence type="ECO:0000313" key="2">
    <source>
        <dbReference type="Proteomes" id="UP000887458"/>
    </source>
</evidence>
<gene>
    <name evidence="1" type="ORF">DERP_006357</name>
</gene>
<organism evidence="1 2">
    <name type="scientific">Dermatophagoides pteronyssinus</name>
    <name type="common">European house dust mite</name>
    <dbReference type="NCBI Taxonomy" id="6956"/>
    <lineage>
        <taxon>Eukaryota</taxon>
        <taxon>Metazoa</taxon>
        <taxon>Ecdysozoa</taxon>
        <taxon>Arthropoda</taxon>
        <taxon>Chelicerata</taxon>
        <taxon>Arachnida</taxon>
        <taxon>Acari</taxon>
        <taxon>Acariformes</taxon>
        <taxon>Sarcoptiformes</taxon>
        <taxon>Astigmata</taxon>
        <taxon>Psoroptidia</taxon>
        <taxon>Analgoidea</taxon>
        <taxon>Pyroglyphidae</taxon>
        <taxon>Dermatophagoidinae</taxon>
        <taxon>Dermatophagoides</taxon>
    </lineage>
</organism>
<comment type="caution">
    <text evidence="1">The sequence shown here is derived from an EMBL/GenBank/DDBJ whole genome shotgun (WGS) entry which is preliminary data.</text>
</comment>
<protein>
    <submittedName>
        <fullName evidence="1">Uncharacterized protein</fullName>
    </submittedName>
</protein>
<sequence>MDNDNDMMMMVGKSNKQKSKLIDFHVSIAMIENTQVLFIRSKHNNNNNRLCSRKCDVCGGGGHLNVNDDDDDVIQPH</sequence>
<reference evidence="1 2" key="2">
    <citation type="journal article" date="2022" name="Mol. Biol. Evol.">
        <title>Comparative Genomics Reveals Insights into the Divergent Evolution of Astigmatic Mites and Household Pest Adaptations.</title>
        <authorList>
            <person name="Xiong Q."/>
            <person name="Wan A.T."/>
            <person name="Liu X."/>
            <person name="Fung C.S."/>
            <person name="Xiao X."/>
            <person name="Malainual N."/>
            <person name="Hou J."/>
            <person name="Wang L."/>
            <person name="Wang M."/>
            <person name="Yang K.Y."/>
            <person name="Cui Y."/>
            <person name="Leung E.L."/>
            <person name="Nong W."/>
            <person name="Shin S.K."/>
            <person name="Au S.W."/>
            <person name="Jeong K.Y."/>
            <person name="Chew F.T."/>
            <person name="Hui J.H."/>
            <person name="Leung T.F."/>
            <person name="Tungtrongchitr A."/>
            <person name="Zhong N."/>
            <person name="Liu Z."/>
            <person name="Tsui S.K."/>
        </authorList>
    </citation>
    <scope>NUCLEOTIDE SEQUENCE [LARGE SCALE GENOMIC DNA]</scope>
    <source>
        <strain evidence="1">Derp</strain>
    </source>
</reference>
<accession>A0ABQ8IY72</accession>
<reference evidence="1 2" key="1">
    <citation type="journal article" date="2018" name="J. Allergy Clin. Immunol.">
        <title>High-quality assembly of Dermatophagoides pteronyssinus genome and transcriptome reveals a wide range of novel allergens.</title>
        <authorList>
            <person name="Liu X.Y."/>
            <person name="Yang K.Y."/>
            <person name="Wang M.Q."/>
            <person name="Kwok J.S."/>
            <person name="Zeng X."/>
            <person name="Yang Z."/>
            <person name="Xiao X.J."/>
            <person name="Lau C.P."/>
            <person name="Li Y."/>
            <person name="Huang Z.M."/>
            <person name="Ba J.G."/>
            <person name="Yim A.K."/>
            <person name="Ouyang C.Y."/>
            <person name="Ngai S.M."/>
            <person name="Chan T.F."/>
            <person name="Leung E.L."/>
            <person name="Liu L."/>
            <person name="Liu Z.G."/>
            <person name="Tsui S.K."/>
        </authorList>
    </citation>
    <scope>NUCLEOTIDE SEQUENCE [LARGE SCALE GENOMIC DNA]</scope>
    <source>
        <strain evidence="1">Derp</strain>
    </source>
</reference>
<keyword evidence="2" id="KW-1185">Reference proteome</keyword>
<evidence type="ECO:0000313" key="1">
    <source>
        <dbReference type="EMBL" id="KAH9415263.1"/>
    </source>
</evidence>
<dbReference type="Proteomes" id="UP000887458">
    <property type="component" value="Unassembled WGS sequence"/>
</dbReference>
<name>A0ABQ8IY72_DERPT</name>